<dbReference type="CDD" id="cd00093">
    <property type="entry name" value="HTH_XRE"/>
    <property type="match status" value="1"/>
</dbReference>
<organism evidence="2 3">
    <name type="scientific">Lactococcus lactis</name>
    <dbReference type="NCBI Taxonomy" id="1358"/>
    <lineage>
        <taxon>Bacteria</taxon>
        <taxon>Bacillati</taxon>
        <taxon>Bacillota</taxon>
        <taxon>Bacilli</taxon>
        <taxon>Lactobacillales</taxon>
        <taxon>Streptococcaceae</taxon>
        <taxon>Lactococcus</taxon>
    </lineage>
</organism>
<comment type="caution">
    <text evidence="2">The sequence shown here is derived from an EMBL/GenBank/DDBJ whole genome shotgun (WGS) entry which is preliminary data.</text>
</comment>
<accession>A0AAP5PCY9</accession>
<protein>
    <submittedName>
        <fullName evidence="2">Helix-turn-helix domain-containing protein</fullName>
    </submittedName>
</protein>
<dbReference type="Pfam" id="PF21259">
    <property type="entry name" value="Rgg_C"/>
    <property type="match status" value="1"/>
</dbReference>
<dbReference type="InterPro" id="IPR010982">
    <property type="entry name" value="Lambda_DNA-bd_dom_sf"/>
</dbReference>
<dbReference type="RefSeq" id="WP_311803454.1">
    <property type="nucleotide sequence ID" value="NZ_JARQCI010000009.1"/>
</dbReference>
<dbReference type="EMBL" id="JARQDL010000016">
    <property type="protein sequence ID" value="MDT2946990.1"/>
    <property type="molecule type" value="Genomic_DNA"/>
</dbReference>
<dbReference type="Pfam" id="PF01381">
    <property type="entry name" value="HTH_3"/>
    <property type="match status" value="1"/>
</dbReference>
<evidence type="ECO:0000313" key="2">
    <source>
        <dbReference type="EMBL" id="MDT2946990.1"/>
    </source>
</evidence>
<dbReference type="AlphaFoldDB" id="A0AAP5PCY9"/>
<dbReference type="NCBIfam" id="TIGR01716">
    <property type="entry name" value="RGG_Cterm"/>
    <property type="match status" value="1"/>
</dbReference>
<proteinExistence type="predicted"/>
<name>A0AAP5PCY9_9LACT</name>
<dbReference type="SUPFAM" id="SSF47413">
    <property type="entry name" value="lambda repressor-like DNA-binding domains"/>
    <property type="match status" value="1"/>
</dbReference>
<dbReference type="Proteomes" id="UP001250218">
    <property type="component" value="Unassembled WGS sequence"/>
</dbReference>
<evidence type="ECO:0000313" key="3">
    <source>
        <dbReference type="Proteomes" id="UP001250218"/>
    </source>
</evidence>
<dbReference type="InterPro" id="IPR053163">
    <property type="entry name" value="HTH-type_regulator_Rgg"/>
</dbReference>
<dbReference type="Gene3D" id="1.10.260.40">
    <property type="entry name" value="lambda repressor-like DNA-binding domains"/>
    <property type="match status" value="1"/>
</dbReference>
<dbReference type="PROSITE" id="PS50943">
    <property type="entry name" value="HTH_CROC1"/>
    <property type="match status" value="1"/>
</dbReference>
<dbReference type="InterPro" id="IPR001387">
    <property type="entry name" value="Cro/C1-type_HTH"/>
</dbReference>
<dbReference type="GO" id="GO:0003677">
    <property type="term" value="F:DNA binding"/>
    <property type="evidence" value="ECO:0007669"/>
    <property type="project" value="InterPro"/>
</dbReference>
<dbReference type="InterPro" id="IPR010057">
    <property type="entry name" value="Transcription_activator_Rgg_C"/>
</dbReference>
<dbReference type="PANTHER" id="PTHR37038">
    <property type="entry name" value="TRANSCRIPTIONAL REGULATOR-RELATED"/>
    <property type="match status" value="1"/>
</dbReference>
<feature type="domain" description="HTH cro/C1-type" evidence="1">
    <location>
        <begin position="34"/>
        <end position="72"/>
    </location>
</feature>
<sequence length="284" mass="33739">MNKQSNNKKMVYQRYGKTFKNIRLQKMLSLSFCEKVGISKSTIYRFESGQAMIGFDSLLIALYEMGVTLAEYEMFLNDFIESYQEEIISAILRADYFGDVSEKKQIYRQCIESKDNILALTVKATYSKLETYEVDSLLSFMSEIKLWGYYELSVFYMILEILSECDIIRFLDNLFLKEDQLNHVFKYKRRMLEIYYKSSVILTFKGRQAASYNILKKACLKKIIDDLYLNNIKNIANGFFIFHFENKEKGLKKIEEGLNMFENFGHGYICKFYQKKYQDIKYQI</sequence>
<gene>
    <name evidence="2" type="ORF">P7I04_13255</name>
</gene>
<evidence type="ECO:0000259" key="1">
    <source>
        <dbReference type="PROSITE" id="PS50943"/>
    </source>
</evidence>
<reference evidence="2" key="1">
    <citation type="submission" date="2023-03" db="EMBL/GenBank/DDBJ databases">
        <authorList>
            <person name="Shen W."/>
            <person name="Cai J."/>
        </authorList>
    </citation>
    <scope>NUCLEOTIDE SEQUENCE</scope>
    <source>
        <strain evidence="2">Y37</strain>
    </source>
</reference>